<evidence type="ECO:0000313" key="1">
    <source>
        <dbReference type="EMBL" id="KKN74190.1"/>
    </source>
</evidence>
<dbReference type="EMBL" id="LAZR01000330">
    <property type="protein sequence ID" value="KKN74190.1"/>
    <property type="molecule type" value="Genomic_DNA"/>
</dbReference>
<organism evidence="1">
    <name type="scientific">marine sediment metagenome</name>
    <dbReference type="NCBI Taxonomy" id="412755"/>
    <lineage>
        <taxon>unclassified sequences</taxon>
        <taxon>metagenomes</taxon>
        <taxon>ecological metagenomes</taxon>
    </lineage>
</organism>
<reference evidence="1" key="1">
    <citation type="journal article" date="2015" name="Nature">
        <title>Complex archaea that bridge the gap between prokaryotes and eukaryotes.</title>
        <authorList>
            <person name="Spang A."/>
            <person name="Saw J.H."/>
            <person name="Jorgensen S.L."/>
            <person name="Zaremba-Niedzwiedzka K."/>
            <person name="Martijn J."/>
            <person name="Lind A.E."/>
            <person name="van Eijk R."/>
            <person name="Schleper C."/>
            <person name="Guy L."/>
            <person name="Ettema T.J."/>
        </authorList>
    </citation>
    <scope>NUCLEOTIDE SEQUENCE</scope>
</reference>
<protein>
    <submittedName>
        <fullName evidence="1">Uncharacterized protein</fullName>
    </submittedName>
</protein>
<name>A0A0F9SZ17_9ZZZZ</name>
<comment type="caution">
    <text evidence="1">The sequence shown here is derived from an EMBL/GenBank/DDBJ whole genome shotgun (WGS) entry which is preliminary data.</text>
</comment>
<sequence>MARSLSGTLTTAQKGTGRVPYIRIFINSVDYTGRLLFIEHIEEAYRDRAIIVLRNNDRALDPGTVDLRGYEFEVGYGFTTGAGNEYVGDGTNEPGPAALFVKNQQTISAEGQVVCQLYCEGMWMYAREQRIRAYGSAPYFVGAYDGTTDTVYDIIEDIIEGALGWTLDPKPSPDDGILDTFKPVFDINQIPYESAASLLYRLITMTKCYFRLRANNVWTIVYPQTSDSVNQTFYSDQEHYFLEYMEKYNEVVPNRIVVYANNPELLDPWPEPVMTGDTGAYSGNYTEVLQPYVVASITVQADASNRAAAIKTRLDSESLAGRLIVPHDCGMELYDKVSVVDTRGG</sequence>
<gene>
    <name evidence="1" type="ORF">LCGC14_0392760</name>
</gene>
<accession>A0A0F9SZ17</accession>
<proteinExistence type="predicted"/>
<dbReference type="AlphaFoldDB" id="A0A0F9SZ17"/>